<dbReference type="EnsemblPlants" id="OPUNC03G05960.1">
    <property type="protein sequence ID" value="OPUNC03G05960.1"/>
    <property type="gene ID" value="OPUNC03G05960"/>
</dbReference>
<dbReference type="HOGENOM" id="CLU_1498632_0_0_1"/>
<proteinExistence type="predicted"/>
<dbReference type="AlphaFoldDB" id="A0A0E0K9R6"/>
<dbReference type="Proteomes" id="UP000026962">
    <property type="component" value="Chromosome 3"/>
</dbReference>
<protein>
    <submittedName>
        <fullName evidence="2">Uncharacterized protein</fullName>
    </submittedName>
</protein>
<keyword evidence="3" id="KW-1185">Reference proteome</keyword>
<dbReference type="Gramene" id="OPUNC03G05960.1">
    <property type="protein sequence ID" value="OPUNC03G05960.1"/>
    <property type="gene ID" value="OPUNC03G05960"/>
</dbReference>
<name>A0A0E0K9R6_ORYPU</name>
<feature type="compositionally biased region" description="Polar residues" evidence="1">
    <location>
        <begin position="122"/>
        <end position="133"/>
    </location>
</feature>
<feature type="compositionally biased region" description="Basic and acidic residues" evidence="1">
    <location>
        <begin position="162"/>
        <end position="180"/>
    </location>
</feature>
<accession>A0A0E0K9R6</accession>
<organism evidence="2">
    <name type="scientific">Oryza punctata</name>
    <name type="common">Red rice</name>
    <dbReference type="NCBI Taxonomy" id="4537"/>
    <lineage>
        <taxon>Eukaryota</taxon>
        <taxon>Viridiplantae</taxon>
        <taxon>Streptophyta</taxon>
        <taxon>Embryophyta</taxon>
        <taxon>Tracheophyta</taxon>
        <taxon>Spermatophyta</taxon>
        <taxon>Magnoliopsida</taxon>
        <taxon>Liliopsida</taxon>
        <taxon>Poales</taxon>
        <taxon>Poaceae</taxon>
        <taxon>BOP clade</taxon>
        <taxon>Oryzoideae</taxon>
        <taxon>Oryzeae</taxon>
        <taxon>Oryzinae</taxon>
        <taxon>Oryza</taxon>
    </lineage>
</organism>
<feature type="region of interest" description="Disordered" evidence="1">
    <location>
        <begin position="113"/>
        <end position="133"/>
    </location>
</feature>
<evidence type="ECO:0000256" key="1">
    <source>
        <dbReference type="SAM" id="MobiDB-lite"/>
    </source>
</evidence>
<feature type="region of interest" description="Disordered" evidence="1">
    <location>
        <begin position="161"/>
        <end position="180"/>
    </location>
</feature>
<reference evidence="2" key="1">
    <citation type="submission" date="2015-04" db="UniProtKB">
        <authorList>
            <consortium name="EnsemblPlants"/>
        </authorList>
    </citation>
    <scope>IDENTIFICATION</scope>
</reference>
<evidence type="ECO:0000313" key="3">
    <source>
        <dbReference type="Proteomes" id="UP000026962"/>
    </source>
</evidence>
<sequence length="180" mass="19329">MVAWARPLLHPHRGDQSPTGFPENVQLLVRRARERGVEGTHPEPATRGRVVGGRRTAEARGRRRSPSGRERVRGEGEMDKARASGHLGLEAVAEIAAVMGDGFAVIGSDVKEGAEDAERNINGPSSSRPSLTRQRVQRLDLEAAAGVAVCRSATGELACLPKQDKDDSETVIRGDESYSS</sequence>
<feature type="compositionally biased region" description="Basic and acidic residues" evidence="1">
    <location>
        <begin position="34"/>
        <end position="46"/>
    </location>
</feature>
<feature type="compositionally biased region" description="Basic and acidic residues" evidence="1">
    <location>
        <begin position="67"/>
        <end position="82"/>
    </location>
</feature>
<reference evidence="2" key="2">
    <citation type="submission" date="2018-05" db="EMBL/GenBank/DDBJ databases">
        <title>OpunRS2 (Oryza punctata Reference Sequence Version 2).</title>
        <authorList>
            <person name="Zhang J."/>
            <person name="Kudrna D."/>
            <person name="Lee S."/>
            <person name="Talag J."/>
            <person name="Welchert J."/>
            <person name="Wing R.A."/>
        </authorList>
    </citation>
    <scope>NUCLEOTIDE SEQUENCE [LARGE SCALE GENOMIC DNA]</scope>
</reference>
<feature type="region of interest" description="Disordered" evidence="1">
    <location>
        <begin position="1"/>
        <end position="82"/>
    </location>
</feature>
<evidence type="ECO:0000313" key="2">
    <source>
        <dbReference type="EnsemblPlants" id="OPUNC03G05960.1"/>
    </source>
</evidence>